<dbReference type="InterPro" id="IPR027417">
    <property type="entry name" value="P-loop_NTPase"/>
</dbReference>
<feature type="domain" description="HTH LytTR-type" evidence="2">
    <location>
        <begin position="242"/>
        <end position="348"/>
    </location>
</feature>
<dbReference type="SMART" id="SM00850">
    <property type="entry name" value="LytTR"/>
    <property type="match status" value="1"/>
</dbReference>
<dbReference type="EMBL" id="LDJR01000060">
    <property type="protein sequence ID" value="OAK67319.1"/>
    <property type="molecule type" value="Genomic_DNA"/>
</dbReference>
<dbReference type="OrthoDB" id="9809318at2"/>
<dbReference type="PANTHER" id="PTHR43038">
    <property type="entry name" value="ATP-BINDING CASSETTE, SUB-FAMILY H, MEMBER 1"/>
    <property type="match status" value="1"/>
</dbReference>
<dbReference type="InterPro" id="IPR012046">
    <property type="entry name" value="LytTR_ABC"/>
</dbReference>
<dbReference type="GO" id="GO:0003677">
    <property type="term" value="F:DNA binding"/>
    <property type="evidence" value="ECO:0007669"/>
    <property type="project" value="InterPro"/>
</dbReference>
<sequence>MSSILSIKNIEKQDGHTIIFPAFSLDVQKQGVLAIHTNTNVRTVLMKMFMGETPISNGKIYVNGVSIESAKKEFFAYVGFCNLNDGLYERLRVKDHYSFYRKLYHSTLTIEEGLRMTQLDIKKSEKVRQLSLSEKRRIQFGRLLFQNPLLYIFEEPDQNVDLETKRVFMKIIRNLKQQEKAILIFTSNMESALSVTNQVYRLDETGLQKLDIVSEEEENQEGNLIDEKDEEIIVQPVHFEKIPTKINDKIVLFDPPEIDYIESGQGHSLIYIKGESYPSMFTLTELEKRLQLYGFFRCHRSYIVNLQKVREVITFTRNSFSLVLMDENKSSIPLSKNKMVELKEILGLK</sequence>
<evidence type="ECO:0000313" key="4">
    <source>
        <dbReference type="Proteomes" id="UP000077881"/>
    </source>
</evidence>
<dbReference type="PANTHER" id="PTHR43038:SF3">
    <property type="entry name" value="ABC TRANSPORTER G FAMILY MEMBER 20 ISOFORM X1"/>
    <property type="match status" value="1"/>
</dbReference>
<dbReference type="Pfam" id="PF00005">
    <property type="entry name" value="ABC_tran"/>
    <property type="match status" value="1"/>
</dbReference>
<dbReference type="InterPro" id="IPR003439">
    <property type="entry name" value="ABC_transporter-like_ATP-bd"/>
</dbReference>
<dbReference type="Gene3D" id="3.40.50.300">
    <property type="entry name" value="P-loop containing nucleotide triphosphate hydrolases"/>
    <property type="match status" value="1"/>
</dbReference>
<comment type="caution">
    <text evidence="3">The sequence shown here is derived from an EMBL/GenBank/DDBJ whole genome shotgun (WGS) entry which is preliminary data.</text>
</comment>
<accession>A0A177ZIL4</accession>
<dbReference type="PROSITE" id="PS50930">
    <property type="entry name" value="HTH_LYTTR"/>
    <property type="match status" value="1"/>
</dbReference>
<dbReference type="Gene3D" id="2.40.50.1020">
    <property type="entry name" value="LytTr DNA-binding domain"/>
    <property type="match status" value="1"/>
</dbReference>
<keyword evidence="4" id="KW-1185">Reference proteome</keyword>
<reference evidence="3 4" key="1">
    <citation type="submission" date="2015-05" db="EMBL/GenBank/DDBJ databases">
        <title>Comparison of genome.</title>
        <authorList>
            <person name="Zheng Z."/>
            <person name="Sun M."/>
        </authorList>
    </citation>
    <scope>NUCLEOTIDE SEQUENCE [LARGE SCALE GENOMIC DNA]</scope>
    <source>
        <strain evidence="3 4">G25-74</strain>
    </source>
</reference>
<organism evidence="3 4">
    <name type="scientific">Lederbergia galactosidilytica</name>
    <dbReference type="NCBI Taxonomy" id="217031"/>
    <lineage>
        <taxon>Bacteria</taxon>
        <taxon>Bacillati</taxon>
        <taxon>Bacillota</taxon>
        <taxon>Bacilli</taxon>
        <taxon>Bacillales</taxon>
        <taxon>Bacillaceae</taxon>
        <taxon>Lederbergia</taxon>
    </lineage>
</organism>
<dbReference type="RefSeq" id="WP_057981750.1">
    <property type="nucleotide sequence ID" value="NZ_LDJR01000060.1"/>
</dbReference>
<gene>
    <name evidence="3" type="ORF">ABB05_19385</name>
</gene>
<feature type="domain" description="ABC transporter" evidence="1">
    <location>
        <begin position="5"/>
        <end position="229"/>
    </location>
</feature>
<dbReference type="Proteomes" id="UP000077881">
    <property type="component" value="Unassembled WGS sequence"/>
</dbReference>
<proteinExistence type="predicted"/>
<dbReference type="Pfam" id="PF04397">
    <property type="entry name" value="LytTR"/>
    <property type="match status" value="1"/>
</dbReference>
<protein>
    <submittedName>
        <fullName evidence="3">ABC transporter ATP-binding protein</fullName>
    </submittedName>
</protein>
<dbReference type="InterPro" id="IPR007492">
    <property type="entry name" value="LytTR_DNA-bd_dom"/>
</dbReference>
<dbReference type="STRING" id="217031.ABB05_19385"/>
<dbReference type="PIRSF" id="PIRSF036612">
    <property type="entry name" value="ABC_ATP_LytTR"/>
    <property type="match status" value="1"/>
</dbReference>
<evidence type="ECO:0000313" key="3">
    <source>
        <dbReference type="EMBL" id="OAK67319.1"/>
    </source>
</evidence>
<keyword evidence="3" id="KW-0067">ATP-binding</keyword>
<evidence type="ECO:0000259" key="2">
    <source>
        <dbReference type="PROSITE" id="PS50930"/>
    </source>
</evidence>
<evidence type="ECO:0000259" key="1">
    <source>
        <dbReference type="PROSITE" id="PS50893"/>
    </source>
</evidence>
<dbReference type="AlphaFoldDB" id="A0A177ZIL4"/>
<dbReference type="GO" id="GO:0005524">
    <property type="term" value="F:ATP binding"/>
    <property type="evidence" value="ECO:0007669"/>
    <property type="project" value="UniProtKB-KW"/>
</dbReference>
<dbReference type="PROSITE" id="PS50893">
    <property type="entry name" value="ABC_TRANSPORTER_2"/>
    <property type="match status" value="1"/>
</dbReference>
<dbReference type="SUPFAM" id="SSF52540">
    <property type="entry name" value="P-loop containing nucleoside triphosphate hydrolases"/>
    <property type="match status" value="1"/>
</dbReference>
<dbReference type="GO" id="GO:0016887">
    <property type="term" value="F:ATP hydrolysis activity"/>
    <property type="evidence" value="ECO:0007669"/>
    <property type="project" value="InterPro"/>
</dbReference>
<keyword evidence="3" id="KW-0547">Nucleotide-binding</keyword>
<dbReference type="PATRIC" id="fig|217031.6.peg.4207"/>
<name>A0A177ZIL4_9BACI</name>